<keyword evidence="8" id="KW-1185">Reference proteome</keyword>
<dbReference type="Proteomes" id="UP000253426">
    <property type="component" value="Unassembled WGS sequence"/>
</dbReference>
<name>A0A366HGV4_9BACT</name>
<comment type="similarity">
    <text evidence="2">Belongs to the prokaryotic sulfate-binding protein family.</text>
</comment>
<dbReference type="SUPFAM" id="SSF53850">
    <property type="entry name" value="Periplasmic binding protein-like II"/>
    <property type="match status" value="1"/>
</dbReference>
<evidence type="ECO:0000256" key="4">
    <source>
        <dbReference type="ARBA" id="ARBA00022729"/>
    </source>
</evidence>
<evidence type="ECO:0000256" key="2">
    <source>
        <dbReference type="ARBA" id="ARBA00006099"/>
    </source>
</evidence>
<evidence type="ECO:0000256" key="5">
    <source>
        <dbReference type="ARBA" id="ARBA00022764"/>
    </source>
</evidence>
<dbReference type="CDD" id="cd01005">
    <property type="entry name" value="PBP2_CysP"/>
    <property type="match status" value="1"/>
</dbReference>
<evidence type="ECO:0000256" key="1">
    <source>
        <dbReference type="ARBA" id="ARBA00004418"/>
    </source>
</evidence>
<dbReference type="RefSeq" id="WP_113960051.1">
    <property type="nucleotide sequence ID" value="NZ_QNRR01000007.1"/>
</dbReference>
<dbReference type="OrthoDB" id="9802127at2"/>
<protein>
    <submittedName>
        <fullName evidence="7">Sulfate transport system substrate-binding protein</fullName>
    </submittedName>
</protein>
<dbReference type="AlphaFoldDB" id="A0A366HGV4"/>
<comment type="caution">
    <text evidence="7">The sequence shown here is derived from an EMBL/GenBank/DDBJ whole genome shotgun (WGS) entry which is preliminary data.</text>
</comment>
<dbReference type="GO" id="GO:1902358">
    <property type="term" value="P:sulfate transmembrane transport"/>
    <property type="evidence" value="ECO:0007669"/>
    <property type="project" value="InterPro"/>
</dbReference>
<reference evidence="7 8" key="1">
    <citation type="submission" date="2018-06" db="EMBL/GenBank/DDBJ databases">
        <title>Genomic Encyclopedia of Type Strains, Phase IV (KMG-IV): sequencing the most valuable type-strain genomes for metagenomic binning, comparative biology and taxonomic classification.</title>
        <authorList>
            <person name="Goeker M."/>
        </authorList>
    </citation>
    <scope>NUCLEOTIDE SEQUENCE [LARGE SCALE GENOMIC DNA]</scope>
    <source>
        <strain evidence="7 8">DSM 25532</strain>
    </source>
</reference>
<dbReference type="InterPro" id="IPR005669">
    <property type="entry name" value="Thiosulph/SO4-bd"/>
</dbReference>
<dbReference type="PANTHER" id="PTHR30368">
    <property type="entry name" value="SULFATE-BINDING PROTEIN"/>
    <property type="match status" value="1"/>
</dbReference>
<accession>A0A366HGV4</accession>
<feature type="chain" id="PRO_5016825738" evidence="6">
    <location>
        <begin position="37"/>
        <end position="347"/>
    </location>
</feature>
<proteinExistence type="inferred from homology"/>
<gene>
    <name evidence="7" type="ORF">DES53_107253</name>
</gene>
<evidence type="ECO:0000313" key="8">
    <source>
        <dbReference type="Proteomes" id="UP000253426"/>
    </source>
</evidence>
<dbReference type="EMBL" id="QNRR01000007">
    <property type="protein sequence ID" value="RBP41421.1"/>
    <property type="molecule type" value="Genomic_DNA"/>
</dbReference>
<organism evidence="7 8">
    <name type="scientific">Roseimicrobium gellanilyticum</name>
    <dbReference type="NCBI Taxonomy" id="748857"/>
    <lineage>
        <taxon>Bacteria</taxon>
        <taxon>Pseudomonadati</taxon>
        <taxon>Verrucomicrobiota</taxon>
        <taxon>Verrucomicrobiia</taxon>
        <taxon>Verrucomicrobiales</taxon>
        <taxon>Verrucomicrobiaceae</taxon>
        <taxon>Roseimicrobium</taxon>
    </lineage>
</organism>
<dbReference type="NCBIfam" id="TIGR00971">
    <property type="entry name" value="3a0106s03"/>
    <property type="match status" value="1"/>
</dbReference>
<dbReference type="NCBIfam" id="NF008106">
    <property type="entry name" value="PRK10852.1"/>
    <property type="match status" value="1"/>
</dbReference>
<sequence>MITLTLSHLRGRQHRTRRWLLGAAVSSLLVPLPLHAAEQKLLNVSYDVTREFYKDYNDAFAKHWKIKTGNDVLVDQSHGGSSKQARAVLDGLSADVVTFNQSTDIDILVPSGLVAKDWTAKYPNNAAPYTSTILFLVRKGNPKGIKDWSDLVKDGVQVIIPNPKTSGNGRYSYIGAWAYALKSDGGNEDKAKEFVGKLFKNVPVLDTGGRGATTTFAQNGIGDVLLTFENEVHLTLKELGADKFDIVVPSLSILADAPVAVVETVAKKNGNEDLAKEYLSYLYSDEGQELAAKHYYRPRNADILKKHGDRFPEVKLVTIDEIAGGWANALKVHFKDGGVFDQIYQRK</sequence>
<feature type="signal peptide" evidence="6">
    <location>
        <begin position="1"/>
        <end position="36"/>
    </location>
</feature>
<keyword evidence="4 6" id="KW-0732">Signal</keyword>
<dbReference type="PANTHER" id="PTHR30368:SF2">
    <property type="entry name" value="SULFATE-BINDING PROTEIN"/>
    <property type="match status" value="1"/>
</dbReference>
<dbReference type="GO" id="GO:0042597">
    <property type="term" value="C:periplasmic space"/>
    <property type="evidence" value="ECO:0007669"/>
    <property type="project" value="UniProtKB-SubCell"/>
</dbReference>
<evidence type="ECO:0000256" key="3">
    <source>
        <dbReference type="ARBA" id="ARBA00022448"/>
    </source>
</evidence>
<evidence type="ECO:0000256" key="6">
    <source>
        <dbReference type="SAM" id="SignalP"/>
    </source>
</evidence>
<keyword evidence="5" id="KW-0574">Periplasm</keyword>
<keyword evidence="3" id="KW-0813">Transport</keyword>
<dbReference type="Pfam" id="PF13531">
    <property type="entry name" value="SBP_bac_11"/>
    <property type="match status" value="1"/>
</dbReference>
<dbReference type="GO" id="GO:0140104">
    <property type="term" value="F:molecular carrier activity"/>
    <property type="evidence" value="ECO:0007669"/>
    <property type="project" value="InterPro"/>
</dbReference>
<dbReference type="Gene3D" id="3.40.190.10">
    <property type="entry name" value="Periplasmic binding protein-like II"/>
    <property type="match status" value="2"/>
</dbReference>
<dbReference type="NCBIfam" id="NF008022">
    <property type="entry name" value="PRK10752.1"/>
    <property type="match status" value="1"/>
</dbReference>
<comment type="subcellular location">
    <subcellularLocation>
        <location evidence="1">Periplasm</location>
    </subcellularLocation>
</comment>
<evidence type="ECO:0000313" key="7">
    <source>
        <dbReference type="EMBL" id="RBP41421.1"/>
    </source>
</evidence>